<protein>
    <recommendedName>
        <fullName evidence="3">Armadillo repeat-containing protein 8</fullName>
    </recommendedName>
</protein>
<dbReference type="Proteomes" id="UP000828390">
    <property type="component" value="Unassembled WGS sequence"/>
</dbReference>
<keyword evidence="8" id="KW-1185">Reference proteome</keyword>
<dbReference type="InterPro" id="IPR011989">
    <property type="entry name" value="ARM-like"/>
</dbReference>
<dbReference type="FunFam" id="1.25.10.10:FF:000070">
    <property type="entry name" value="armadillo repeat-containing protein 8 isoform X1"/>
    <property type="match status" value="1"/>
</dbReference>
<reference evidence="7" key="1">
    <citation type="journal article" date="2019" name="bioRxiv">
        <title>The Genome of the Zebra Mussel, Dreissena polymorpha: A Resource for Invasive Species Research.</title>
        <authorList>
            <person name="McCartney M.A."/>
            <person name="Auch B."/>
            <person name="Kono T."/>
            <person name="Mallez S."/>
            <person name="Zhang Y."/>
            <person name="Obille A."/>
            <person name="Becker A."/>
            <person name="Abrahante J.E."/>
            <person name="Garbe J."/>
            <person name="Badalamenti J.P."/>
            <person name="Herman A."/>
            <person name="Mangelson H."/>
            <person name="Liachko I."/>
            <person name="Sullivan S."/>
            <person name="Sone E.D."/>
            <person name="Koren S."/>
            <person name="Silverstein K.A.T."/>
            <person name="Beckman K.B."/>
            <person name="Gohl D.M."/>
        </authorList>
    </citation>
    <scope>NUCLEOTIDE SEQUENCE</scope>
    <source>
        <strain evidence="7">Duluth1</strain>
        <tissue evidence="7">Whole animal</tissue>
    </source>
</reference>
<comment type="caution">
    <text evidence="7">The sequence shown here is derived from an EMBL/GenBank/DDBJ whole genome shotgun (WGS) entry which is preliminary data.</text>
</comment>
<evidence type="ECO:0000256" key="1">
    <source>
        <dbReference type="ARBA" id="ARBA00004123"/>
    </source>
</evidence>
<evidence type="ECO:0000313" key="8">
    <source>
        <dbReference type="Proteomes" id="UP000828390"/>
    </source>
</evidence>
<dbReference type="EMBL" id="JAIWYP010000010">
    <property type="protein sequence ID" value="KAH3753892.1"/>
    <property type="molecule type" value="Genomic_DNA"/>
</dbReference>
<dbReference type="GO" id="GO:0005634">
    <property type="term" value="C:nucleus"/>
    <property type="evidence" value="ECO:0007669"/>
    <property type="project" value="UniProtKB-SubCell"/>
</dbReference>
<evidence type="ECO:0000256" key="2">
    <source>
        <dbReference type="ARBA" id="ARBA00004496"/>
    </source>
</evidence>
<comment type="subcellular location">
    <subcellularLocation>
        <location evidence="2">Cytoplasm</location>
    </subcellularLocation>
    <subcellularLocation>
        <location evidence="1">Nucleus</location>
    </subcellularLocation>
</comment>
<keyword evidence="5" id="KW-0677">Repeat</keyword>
<evidence type="ECO:0000256" key="5">
    <source>
        <dbReference type="ARBA" id="ARBA00022737"/>
    </source>
</evidence>
<accession>A0A9D4DTL8</accession>
<dbReference type="InterPro" id="IPR000225">
    <property type="entry name" value="Armadillo"/>
</dbReference>
<keyword evidence="4" id="KW-0963">Cytoplasm</keyword>
<gene>
    <name evidence="7" type="ORF">DPMN_188543</name>
</gene>
<dbReference type="GO" id="GO:0005737">
    <property type="term" value="C:cytoplasm"/>
    <property type="evidence" value="ECO:0007669"/>
    <property type="project" value="UniProtKB-SubCell"/>
</dbReference>
<dbReference type="InterPro" id="IPR016024">
    <property type="entry name" value="ARM-type_fold"/>
</dbReference>
<evidence type="ECO:0000256" key="4">
    <source>
        <dbReference type="ARBA" id="ARBA00022490"/>
    </source>
</evidence>
<dbReference type="PANTHER" id="PTHR15651">
    <property type="entry name" value="ARMADILLO REPEAT-CONTAINING PROTEIN 8"/>
    <property type="match status" value="1"/>
</dbReference>
<dbReference type="SMART" id="SM00185">
    <property type="entry name" value="ARM"/>
    <property type="match status" value="9"/>
</dbReference>
<dbReference type="PANTHER" id="PTHR15651:SF7">
    <property type="entry name" value="ARMADILLO REPEAT-CONTAINING PROTEIN 8"/>
    <property type="match status" value="1"/>
</dbReference>
<name>A0A9D4DTL8_DREPO</name>
<keyword evidence="6" id="KW-0539">Nucleus</keyword>
<dbReference type="SUPFAM" id="SSF48371">
    <property type="entry name" value="ARM repeat"/>
    <property type="match status" value="1"/>
</dbReference>
<evidence type="ECO:0000256" key="6">
    <source>
        <dbReference type="ARBA" id="ARBA00023242"/>
    </source>
</evidence>
<dbReference type="InterPro" id="IPR038739">
    <property type="entry name" value="ARMC8/Vid28"/>
</dbReference>
<dbReference type="FunFam" id="1.25.10.10:FF:000061">
    <property type="entry name" value="armadillo repeat-containing protein 8 isoform X1"/>
    <property type="match status" value="1"/>
</dbReference>
<dbReference type="AlphaFoldDB" id="A0A9D4DTL8"/>
<proteinExistence type="predicted"/>
<dbReference type="GO" id="GO:0034657">
    <property type="term" value="C:GID complex"/>
    <property type="evidence" value="ECO:0007669"/>
    <property type="project" value="TreeGrafter"/>
</dbReference>
<dbReference type="Gene3D" id="1.25.10.10">
    <property type="entry name" value="Leucine-rich Repeat Variant"/>
    <property type="match status" value="2"/>
</dbReference>
<reference evidence="7" key="2">
    <citation type="submission" date="2020-11" db="EMBL/GenBank/DDBJ databases">
        <authorList>
            <person name="McCartney M.A."/>
            <person name="Auch B."/>
            <person name="Kono T."/>
            <person name="Mallez S."/>
            <person name="Becker A."/>
            <person name="Gohl D.M."/>
            <person name="Silverstein K.A.T."/>
            <person name="Koren S."/>
            <person name="Bechman K.B."/>
            <person name="Herman A."/>
            <person name="Abrahante J.E."/>
            <person name="Garbe J."/>
        </authorList>
    </citation>
    <scope>NUCLEOTIDE SEQUENCE</scope>
    <source>
        <strain evidence="7">Duluth1</strain>
        <tissue evidence="7">Whole animal</tissue>
    </source>
</reference>
<evidence type="ECO:0000313" key="7">
    <source>
        <dbReference type="EMBL" id="KAH3753892.1"/>
    </source>
</evidence>
<dbReference type="GO" id="GO:0043161">
    <property type="term" value="P:proteasome-mediated ubiquitin-dependent protein catabolic process"/>
    <property type="evidence" value="ECO:0007669"/>
    <property type="project" value="TreeGrafter"/>
</dbReference>
<organism evidence="7 8">
    <name type="scientific">Dreissena polymorpha</name>
    <name type="common">Zebra mussel</name>
    <name type="synonym">Mytilus polymorpha</name>
    <dbReference type="NCBI Taxonomy" id="45954"/>
    <lineage>
        <taxon>Eukaryota</taxon>
        <taxon>Metazoa</taxon>
        <taxon>Spiralia</taxon>
        <taxon>Lophotrochozoa</taxon>
        <taxon>Mollusca</taxon>
        <taxon>Bivalvia</taxon>
        <taxon>Autobranchia</taxon>
        <taxon>Heteroconchia</taxon>
        <taxon>Euheterodonta</taxon>
        <taxon>Imparidentia</taxon>
        <taxon>Neoheterodontei</taxon>
        <taxon>Myida</taxon>
        <taxon>Dreissenoidea</taxon>
        <taxon>Dreissenidae</taxon>
        <taxon>Dreissena</taxon>
    </lineage>
</organism>
<evidence type="ECO:0000256" key="3">
    <source>
        <dbReference type="ARBA" id="ARBA00013746"/>
    </source>
</evidence>
<sequence length="656" mass="72701">MEIDDQGGWFDTLHSDEPEKWQDALLWLKNSVIGNNKQKQNAINHGIIPRLLQWLVDGDAPQHLRLEAAIIMGSMAKGTAENINTLVEEGCVSVLLKGLKSPDQAFVESCLRCLRTIFLHNSNCGSLIYQEPSIVEDLVEIMPRSVCTQECVANILASSCKEPEHQSKLCECGLIPKLVDLLAGKVYKVQMPVLKCLAGIVRENGENCVVALTAMHNNVPLPDMLVQLMLRDRTSEMQIVAAKVLAYLCGGGALAPQDPRIISKTLPCLIRMCSRDRTLEENVEGAETLAYLLEQDGELQRVAAVSDHIIKTLAEYLKYTDVQQINRCGKRIDINWGIEMKQAAFKAFAALGANEESIRKQVIETEHLMEYVVVGLNSGNMKVAAAAIRCLHSLSRSVQLLRTTIQDHGVWKPLMKIIQEGPEELLPVASSTLCNLLLEFSPSKECILDCGAISVLVNLAARPEPNLRLNGIWGLMNLTFQVEQKVKTKVVESIGTERLFRLLSDPDANIVMKTLGLLRNLLSNKLHIDHIMGMYGNQIMQAVVFILEGEHPIQVKEQTLCILANVADGDKAKDLIMGNEDMLKKLMNYMQYQPDVSLQIAAVACISNLIWSGEDGACARQAKLSEMGVQTLLQKLLSTTDTVLFEKVRTAVQQFS</sequence>